<evidence type="ECO:0000313" key="4">
    <source>
        <dbReference type="Proteomes" id="UP000177869"/>
    </source>
</evidence>
<accession>A0A1F6UUM2</accession>
<feature type="region of interest" description="Disordered" evidence="1">
    <location>
        <begin position="1"/>
        <end position="20"/>
    </location>
</feature>
<keyword evidence="2" id="KW-0472">Membrane</keyword>
<dbReference type="Proteomes" id="UP000177869">
    <property type="component" value="Unassembled WGS sequence"/>
</dbReference>
<evidence type="ECO:0000313" key="3">
    <source>
        <dbReference type="EMBL" id="OGI61018.1"/>
    </source>
</evidence>
<gene>
    <name evidence="3" type="ORF">A2814_01130</name>
</gene>
<evidence type="ECO:0000256" key="1">
    <source>
        <dbReference type="SAM" id="MobiDB-lite"/>
    </source>
</evidence>
<dbReference type="AlphaFoldDB" id="A0A1F6UUM2"/>
<keyword evidence="2" id="KW-0812">Transmembrane</keyword>
<evidence type="ECO:0000256" key="2">
    <source>
        <dbReference type="SAM" id="Phobius"/>
    </source>
</evidence>
<reference evidence="3 4" key="1">
    <citation type="journal article" date="2016" name="Nat. Commun.">
        <title>Thousands of microbial genomes shed light on interconnected biogeochemical processes in an aquifer system.</title>
        <authorList>
            <person name="Anantharaman K."/>
            <person name="Brown C.T."/>
            <person name="Hug L.A."/>
            <person name="Sharon I."/>
            <person name="Castelle C.J."/>
            <person name="Probst A.J."/>
            <person name="Thomas B.C."/>
            <person name="Singh A."/>
            <person name="Wilkins M.J."/>
            <person name="Karaoz U."/>
            <person name="Brodie E.L."/>
            <person name="Williams K.H."/>
            <person name="Hubbard S.S."/>
            <person name="Banfield J.F."/>
        </authorList>
    </citation>
    <scope>NUCLEOTIDE SEQUENCE [LARGE SCALE GENOMIC DNA]</scope>
</reference>
<proteinExistence type="predicted"/>
<organism evidence="3 4">
    <name type="scientific">Candidatus Nomurabacteria bacterium RIFCSPHIGHO2_01_FULL_38_19</name>
    <dbReference type="NCBI Taxonomy" id="1801732"/>
    <lineage>
        <taxon>Bacteria</taxon>
        <taxon>Candidatus Nomuraibacteriota</taxon>
    </lineage>
</organism>
<sequence length="327" mass="36520">MEKNNEKSAGALPAPAGGGKSRVIETYAEDMAQVLENDKGGLIKKIIHEEEEHEAEKRNLSPQSKKNQFFMLLGLLLILASFTTLFFFVSQKDAPNIPAQEQFRPIIFTDKSVLVEVAGLKKSEIEKKVLDEINTTTIKVGGVEGIYLTVNKSLIGLRKFIESIDSNFIPGDRNFIDDNFLLGVVNSKIKSAMLNTPAPPTLGGSQDKFISSLRNEPTPPTSKDFFILLKIRSMADVFNAMRSWENKIFPDLHGFLGVELSPDTKYLLTKNFEDGIVENKNARILYDQENKIVIMYVFADDNSVIITTTENAVDEIILRLASSEVKK</sequence>
<keyword evidence="2" id="KW-1133">Transmembrane helix</keyword>
<protein>
    <submittedName>
        <fullName evidence="3">Uncharacterized protein</fullName>
    </submittedName>
</protein>
<feature type="transmembrane region" description="Helical" evidence="2">
    <location>
        <begin position="69"/>
        <end position="89"/>
    </location>
</feature>
<name>A0A1F6UUM2_9BACT</name>
<comment type="caution">
    <text evidence="3">The sequence shown here is derived from an EMBL/GenBank/DDBJ whole genome shotgun (WGS) entry which is preliminary data.</text>
</comment>
<dbReference type="EMBL" id="MFTI01000009">
    <property type="protein sequence ID" value="OGI61018.1"/>
    <property type="molecule type" value="Genomic_DNA"/>
</dbReference>